<dbReference type="Pfam" id="PF13279">
    <property type="entry name" value="4HBT_2"/>
    <property type="match status" value="1"/>
</dbReference>
<dbReference type="EMBL" id="JBBUTI010000005">
    <property type="protein sequence ID" value="MEK8046200.1"/>
    <property type="molecule type" value="Genomic_DNA"/>
</dbReference>
<dbReference type="Proteomes" id="UP001379945">
    <property type="component" value="Unassembled WGS sequence"/>
</dbReference>
<protein>
    <submittedName>
        <fullName evidence="1">Thioesterase family protein</fullName>
    </submittedName>
</protein>
<gene>
    <name evidence="1" type="ORF">AACH00_07600</name>
</gene>
<evidence type="ECO:0000313" key="1">
    <source>
        <dbReference type="EMBL" id="MEK8046200.1"/>
    </source>
</evidence>
<name>A0ABU9C7F7_9BURK</name>
<dbReference type="InterPro" id="IPR051490">
    <property type="entry name" value="THEM6_lcsJ_thioesterase"/>
</dbReference>
<dbReference type="PANTHER" id="PTHR12475:SF4">
    <property type="entry name" value="PROTEIN THEM6"/>
    <property type="match status" value="1"/>
</dbReference>
<dbReference type="PANTHER" id="PTHR12475">
    <property type="match status" value="1"/>
</dbReference>
<dbReference type="Gene3D" id="3.10.129.10">
    <property type="entry name" value="Hotdog Thioesterase"/>
    <property type="match status" value="1"/>
</dbReference>
<evidence type="ECO:0000313" key="2">
    <source>
        <dbReference type="Proteomes" id="UP001379945"/>
    </source>
</evidence>
<reference evidence="1 2" key="1">
    <citation type="submission" date="2024-04" db="EMBL/GenBank/DDBJ databases">
        <title>Novel species of the genus Ideonella isolated from streams.</title>
        <authorList>
            <person name="Lu H."/>
        </authorList>
    </citation>
    <scope>NUCLEOTIDE SEQUENCE [LARGE SCALE GENOMIC DNA]</scope>
    <source>
        <strain evidence="1 2">LYT19W</strain>
    </source>
</reference>
<sequence>MNLYLRLLWTLLRARRLPPLVVGQTLEREFRVLPNDLDANGHMNNGRYLTLIDLMLIEYFVRTGFARVMFKRGWRPMAGGSFITYRRGLQPFQRYTLRFRLEASDRSWNYMRFEFVDGDRLCAAGYTKGAAVGKGGLVSNEESYAALGMPPLAAAMPAAVQHWLDGERSLMNTPW</sequence>
<organism evidence="1 2">
    <name type="scientific">Ideonella margarita</name>
    <dbReference type="NCBI Taxonomy" id="2984191"/>
    <lineage>
        <taxon>Bacteria</taxon>
        <taxon>Pseudomonadati</taxon>
        <taxon>Pseudomonadota</taxon>
        <taxon>Betaproteobacteria</taxon>
        <taxon>Burkholderiales</taxon>
        <taxon>Sphaerotilaceae</taxon>
        <taxon>Ideonella</taxon>
    </lineage>
</organism>
<dbReference type="InterPro" id="IPR029069">
    <property type="entry name" value="HotDog_dom_sf"/>
</dbReference>
<accession>A0ABU9C7F7</accession>
<dbReference type="RefSeq" id="WP_341398490.1">
    <property type="nucleotide sequence ID" value="NZ_JBBUTI010000005.1"/>
</dbReference>
<comment type="caution">
    <text evidence="1">The sequence shown here is derived from an EMBL/GenBank/DDBJ whole genome shotgun (WGS) entry which is preliminary data.</text>
</comment>
<dbReference type="CDD" id="cd00586">
    <property type="entry name" value="4HBT"/>
    <property type="match status" value="1"/>
</dbReference>
<keyword evidence="2" id="KW-1185">Reference proteome</keyword>
<proteinExistence type="predicted"/>
<dbReference type="SUPFAM" id="SSF54637">
    <property type="entry name" value="Thioesterase/thiol ester dehydrase-isomerase"/>
    <property type="match status" value="1"/>
</dbReference>